<dbReference type="PANTHER" id="PTHR46211">
    <property type="entry name" value="GLYCEROPHOSPHORYL DIESTER PHOSPHODIESTERASE"/>
    <property type="match status" value="1"/>
</dbReference>
<evidence type="ECO:0000313" key="2">
    <source>
        <dbReference type="Proteomes" id="UP000829401"/>
    </source>
</evidence>
<dbReference type="EMBL" id="CP080467">
    <property type="protein sequence ID" value="UNO48217.1"/>
    <property type="molecule type" value="Genomic_DNA"/>
</dbReference>
<evidence type="ECO:0000313" key="1">
    <source>
        <dbReference type="EMBL" id="UNO48217.1"/>
    </source>
</evidence>
<dbReference type="GO" id="GO:0006629">
    <property type="term" value="P:lipid metabolic process"/>
    <property type="evidence" value="ECO:0007669"/>
    <property type="project" value="InterPro"/>
</dbReference>
<dbReference type="PROSITE" id="PS51704">
    <property type="entry name" value="GP_PDE"/>
    <property type="match status" value="1"/>
</dbReference>
<dbReference type="AlphaFoldDB" id="T0BLJ4"/>
<organism evidence="1 2">
    <name type="scientific">Alicyclobacillus acidoterrestris (strain ATCC 49025 / DSM 3922 / CIP 106132 / NCIMB 13137 / GD3B)</name>
    <dbReference type="NCBI Taxonomy" id="1356854"/>
    <lineage>
        <taxon>Bacteria</taxon>
        <taxon>Bacillati</taxon>
        <taxon>Bacillota</taxon>
        <taxon>Bacilli</taxon>
        <taxon>Bacillales</taxon>
        <taxon>Alicyclobacillaceae</taxon>
        <taxon>Alicyclobacillus</taxon>
    </lineage>
</organism>
<name>T0BLJ4_ALIAG</name>
<dbReference type="Proteomes" id="UP000829401">
    <property type="component" value="Chromosome"/>
</dbReference>
<sequence>MFGIPLWAHRGYSGRYPENTMVAFAAAVEAGAAGIECDVRMTKDGHFVILHDAYVDRTTNGQGPISEMTLAEVQQLDAGSWFGEAFVGMPVTTLSSLVAYVKRCPQLVVNLEWKVSLADPARLQRAMGVLERAGIWKQVIHSSFDTQTLQAIRRAHRDANVALLTEEEQASPDGLEVAAQLGAMAIHPHYRRVTQRYVQRAHQLGLRVHPYTVDNPKAIAWLEDCGVDAVITNWPRFDLP</sequence>
<dbReference type="SUPFAM" id="SSF51695">
    <property type="entry name" value="PLC-like phosphodiesterases"/>
    <property type="match status" value="1"/>
</dbReference>
<dbReference type="RefSeq" id="WP_021298514.1">
    <property type="nucleotide sequence ID" value="NZ_AURB01000193.1"/>
</dbReference>
<dbReference type="Gene3D" id="3.20.20.190">
    <property type="entry name" value="Phosphatidylinositol (PI) phosphodiesterase"/>
    <property type="match status" value="1"/>
</dbReference>
<dbReference type="InterPro" id="IPR030395">
    <property type="entry name" value="GP_PDE_dom"/>
</dbReference>
<dbReference type="OrthoDB" id="384721at2"/>
<accession>T0BLJ4</accession>
<accession>A0A9E7CZ29</accession>
<reference evidence="2" key="1">
    <citation type="journal article" date="2022" name="G3 (Bethesda)">
        <title>Unveiling the complete genome sequence of Alicyclobacillus acidoterrestris DSM 3922T, a taint-producing strain.</title>
        <authorList>
            <person name="Leonardo I.C."/>
            <person name="Barreto Crespo M.T."/>
            <person name="Gaspar F.B."/>
        </authorList>
    </citation>
    <scope>NUCLEOTIDE SEQUENCE [LARGE SCALE GENOMIC DNA]</scope>
    <source>
        <strain evidence="2">DSM 3922</strain>
    </source>
</reference>
<dbReference type="Pfam" id="PF03009">
    <property type="entry name" value="GDPD"/>
    <property type="match status" value="1"/>
</dbReference>
<proteinExistence type="predicted"/>
<dbReference type="STRING" id="1356854.N007_16900"/>
<dbReference type="InterPro" id="IPR017946">
    <property type="entry name" value="PLC-like_Pdiesterase_TIM-brl"/>
</dbReference>
<gene>
    <name evidence="1" type="ORF">K1I37_16285</name>
</gene>
<dbReference type="eggNOG" id="COG0584">
    <property type="taxonomic scope" value="Bacteria"/>
</dbReference>
<dbReference type="KEGG" id="aaco:K1I37_16285"/>
<dbReference type="PANTHER" id="PTHR46211:SF14">
    <property type="entry name" value="GLYCEROPHOSPHODIESTER PHOSPHODIESTERASE"/>
    <property type="match status" value="1"/>
</dbReference>
<keyword evidence="2" id="KW-1185">Reference proteome</keyword>
<dbReference type="GO" id="GO:0008081">
    <property type="term" value="F:phosphoric diester hydrolase activity"/>
    <property type="evidence" value="ECO:0007669"/>
    <property type="project" value="InterPro"/>
</dbReference>
<protein>
    <submittedName>
        <fullName evidence="1">Uncharacterized protein</fullName>
    </submittedName>
</protein>